<evidence type="ECO:0000313" key="1">
    <source>
        <dbReference type="EMBL" id="ANS70899.1"/>
    </source>
</evidence>
<dbReference type="InterPro" id="IPR006997">
    <property type="entry name" value="Baculo_Y142"/>
</dbReference>
<proteinExistence type="predicted"/>
<name>A0A1B1MQT3_NPVLD</name>
<dbReference type="Pfam" id="PF04913">
    <property type="entry name" value="Baculo_Y142"/>
    <property type="match status" value="1"/>
</dbReference>
<sequence length="483" mass="56696">MSVNVNKLKLEIRDLKYLFMASYFRWTEYERFSAESEPFIAQYLRNDLHKLDEESLLRFIDYLHVIQLKHLVADRSLTMFTHIKPQFRYLCKKNNMDLMNFDDKVFVQTNTPVYATNMFVRNPRDFRVELYREFSRVFSKREFVVNDDRYCLLNGAAGYLFDDVYLDWSGVRICKAPRSDASDYPFRLYLVGEQMAHYFSANHIVFGGKGQTYTLKNFHKGLRLFRNNYRLINNKKFQTTKPSRVFDEIRTELNAGSSHVKFIQRDYMYDANKFPQDLLDALNEYMTDTSMYKYVTKFTGESEIDENEANAYSEIVVDRYAVDQYRKLSIKKDANTRFPSLHADSPAHLFVRPDIVQLKGTLNAFYVPRDGLVAILASNSLFGSNELLHFDMKLVKYTNSAPPRRLLDDTYIVNKQQKLYLTRYVFGNTVPAYLLIRGDYESSFKSLYELKNSWVLNTLLHLILTPALIERSLQIQNGGVAPA</sequence>
<dbReference type="EMBL" id="KU377538">
    <property type="protein sequence ID" value="ANS70899.1"/>
    <property type="molecule type" value="Genomic_DNA"/>
</dbReference>
<reference evidence="1" key="1">
    <citation type="journal article" date="2016" name="J. Invertebr. Pathol.">
        <title>An alphabaculovirus isolated from dead Lymantria dispar larvae shows high genetic similarity to baculovirus previously isolated from Lymantria monacha - An example of adaptation to a new host.</title>
        <authorList>
            <person name="Rabalski L."/>
            <person name="Krejmer-Rabalska M."/>
            <person name="Skrzecz I."/>
            <person name="Wasag B."/>
            <person name="Szewczyk B."/>
        </authorList>
    </citation>
    <scope>NUCLEOTIDE SEQUENCE</scope>
    <source>
        <strain evidence="1">BNP</strain>
    </source>
</reference>
<protein>
    <submittedName>
        <fullName evidence="1">49 kDa protein</fullName>
    </submittedName>
</protein>
<organism evidence="1">
    <name type="scientific">Lymantria dispar multicapsid nuclear polyhedrosis virus</name>
    <name type="common">LdMNPV</name>
    <dbReference type="NCBI Taxonomy" id="10449"/>
    <lineage>
        <taxon>Viruses</taxon>
        <taxon>Viruses incertae sedis</taxon>
        <taxon>Naldaviricetes</taxon>
        <taxon>Lefavirales</taxon>
        <taxon>Baculoviridae</taxon>
        <taxon>Alphabaculovirus</taxon>
        <taxon>Alphabaculovirus lydisparis</taxon>
    </lineage>
</organism>
<organismHost>
    <name type="scientific">Lepidoptera</name>
    <name type="common">moths &amp; butterflies</name>
    <dbReference type="NCBI Taxonomy" id="7088"/>
</organismHost>
<accession>A0A1B1MQT3</accession>